<dbReference type="EMBL" id="JACCFS010000001">
    <property type="protein sequence ID" value="NYJ35954.1"/>
    <property type="molecule type" value="Genomic_DNA"/>
</dbReference>
<feature type="domain" description="Peptidase S8/S53" evidence="8">
    <location>
        <begin position="64"/>
        <end position="271"/>
    </location>
</feature>
<feature type="compositionally biased region" description="Basic residues" evidence="5">
    <location>
        <begin position="373"/>
        <end position="387"/>
    </location>
</feature>
<keyword evidence="10" id="KW-1185">Reference proteome</keyword>
<keyword evidence="6" id="KW-0812">Transmembrane</keyword>
<evidence type="ECO:0000256" key="5">
    <source>
        <dbReference type="SAM" id="MobiDB-lite"/>
    </source>
</evidence>
<dbReference type="Gene3D" id="3.40.50.200">
    <property type="entry name" value="Peptidase S8/S53 domain"/>
    <property type="match status" value="1"/>
</dbReference>
<evidence type="ECO:0000256" key="7">
    <source>
        <dbReference type="SAM" id="SignalP"/>
    </source>
</evidence>
<evidence type="ECO:0000256" key="3">
    <source>
        <dbReference type="ARBA" id="ARBA00022825"/>
    </source>
</evidence>
<keyword evidence="3" id="KW-0720">Serine protease</keyword>
<dbReference type="RefSeq" id="WP_179825498.1">
    <property type="nucleotide sequence ID" value="NZ_JACCFS010000001.1"/>
</dbReference>
<dbReference type="InterPro" id="IPR036852">
    <property type="entry name" value="Peptidase_S8/S53_dom_sf"/>
</dbReference>
<evidence type="ECO:0000256" key="2">
    <source>
        <dbReference type="ARBA" id="ARBA00022801"/>
    </source>
</evidence>
<keyword evidence="1" id="KW-0645">Protease</keyword>
<name>A0A7Z0EPM9_9ACTN</name>
<reference evidence="9 10" key="1">
    <citation type="submission" date="2020-07" db="EMBL/GenBank/DDBJ databases">
        <title>Sequencing the genomes of 1000 actinobacteria strains.</title>
        <authorList>
            <person name="Klenk H.-P."/>
        </authorList>
    </citation>
    <scope>NUCLEOTIDE SEQUENCE [LARGE SCALE GENOMIC DNA]</scope>
    <source>
        <strain evidence="9 10">DSM 44442</strain>
    </source>
</reference>
<dbReference type="Pfam" id="PF00082">
    <property type="entry name" value="Peptidase_S8"/>
    <property type="match status" value="1"/>
</dbReference>
<feature type="transmembrane region" description="Helical" evidence="6">
    <location>
        <begin position="316"/>
        <end position="338"/>
    </location>
</feature>
<feature type="region of interest" description="Disordered" evidence="5">
    <location>
        <begin position="346"/>
        <end position="387"/>
    </location>
</feature>
<comment type="caution">
    <text evidence="9">The sequence shown here is derived from an EMBL/GenBank/DDBJ whole genome shotgun (WGS) entry which is preliminary data.</text>
</comment>
<protein>
    <recommendedName>
        <fullName evidence="8">Peptidase S8/S53 domain-containing protein</fullName>
    </recommendedName>
</protein>
<evidence type="ECO:0000313" key="10">
    <source>
        <dbReference type="Proteomes" id="UP000572051"/>
    </source>
</evidence>
<comment type="caution">
    <text evidence="4">Lacks conserved residue(s) required for the propagation of feature annotation.</text>
</comment>
<proteinExistence type="inferred from homology"/>
<gene>
    <name evidence="9" type="ORF">HNR10_003835</name>
</gene>
<evidence type="ECO:0000313" key="9">
    <source>
        <dbReference type="EMBL" id="NYJ35954.1"/>
    </source>
</evidence>
<comment type="similarity">
    <text evidence="4">Belongs to the peptidase S8 family.</text>
</comment>
<evidence type="ECO:0000256" key="4">
    <source>
        <dbReference type="PROSITE-ProRule" id="PRU01240"/>
    </source>
</evidence>
<feature type="compositionally biased region" description="Basic and acidic residues" evidence="5">
    <location>
        <begin position="349"/>
        <end position="372"/>
    </location>
</feature>
<dbReference type="InterPro" id="IPR000209">
    <property type="entry name" value="Peptidase_S8/S53_dom"/>
</dbReference>
<keyword evidence="2" id="KW-0378">Hydrolase</keyword>
<keyword evidence="6" id="KW-0472">Membrane</keyword>
<evidence type="ECO:0000256" key="1">
    <source>
        <dbReference type="ARBA" id="ARBA00022670"/>
    </source>
</evidence>
<keyword evidence="7" id="KW-0732">Signal</keyword>
<dbReference type="InterPro" id="IPR015500">
    <property type="entry name" value="Peptidase_S8_subtilisin-rel"/>
</dbReference>
<feature type="signal peptide" evidence="7">
    <location>
        <begin position="1"/>
        <end position="34"/>
    </location>
</feature>
<evidence type="ECO:0000259" key="8">
    <source>
        <dbReference type="Pfam" id="PF00082"/>
    </source>
</evidence>
<dbReference type="AlphaFoldDB" id="A0A7Z0EPM9"/>
<dbReference type="PROSITE" id="PS51892">
    <property type="entry name" value="SUBTILASE"/>
    <property type="match status" value="1"/>
</dbReference>
<dbReference type="Proteomes" id="UP000572051">
    <property type="component" value="Unassembled WGS sequence"/>
</dbReference>
<feature type="chain" id="PRO_5039292131" description="Peptidase S8/S53 domain-containing protein" evidence="7">
    <location>
        <begin position="35"/>
        <end position="387"/>
    </location>
</feature>
<dbReference type="SUPFAM" id="SSF52743">
    <property type="entry name" value="Subtilisin-like"/>
    <property type="match status" value="1"/>
</dbReference>
<evidence type="ECO:0000256" key="6">
    <source>
        <dbReference type="SAM" id="Phobius"/>
    </source>
</evidence>
<keyword evidence="6" id="KW-1133">Transmembrane helix</keyword>
<dbReference type="GO" id="GO:0006508">
    <property type="term" value="P:proteolysis"/>
    <property type="evidence" value="ECO:0007669"/>
    <property type="project" value="UniProtKB-KW"/>
</dbReference>
<dbReference type="GO" id="GO:0004252">
    <property type="term" value="F:serine-type endopeptidase activity"/>
    <property type="evidence" value="ECO:0007669"/>
    <property type="project" value="InterPro"/>
</dbReference>
<dbReference type="PRINTS" id="PR00723">
    <property type="entry name" value="SUBTILISIN"/>
</dbReference>
<accession>A0A7Z0EPM9</accession>
<organism evidence="9 10">
    <name type="scientific">Nocardiopsis aegyptia</name>
    <dbReference type="NCBI Taxonomy" id="220378"/>
    <lineage>
        <taxon>Bacteria</taxon>
        <taxon>Bacillati</taxon>
        <taxon>Actinomycetota</taxon>
        <taxon>Actinomycetes</taxon>
        <taxon>Streptosporangiales</taxon>
        <taxon>Nocardiopsidaceae</taxon>
        <taxon>Nocardiopsis</taxon>
    </lineage>
</organism>
<sequence length="387" mass="39153">MLGGNSRNRTHKRHVRTVVAGTAAAVFGFAPASAAADVVPDLRPEQWGLVSIGAREVWEETQGEGTTVALPGFAVAEDHPDLRDNLTVDTEVGEGGDEAVGTAAAALVAAHGHGMDADGGVLGVAPDAGLLAVPTEDDLPAAVRHATSEGAPVILLPENDGGEDLAAATEEAAGSGALVVGPADGGDDPNVLAVAGVDEDGALIPGSAAADTIELTAPGADLDTADPERGAAQVTGTPYAAAMAAGAAALLRTHYPQLSPDQIRTALVEGSQPGPDDLPALHVISADDHAGAVAADVPLLNEDLAERTDEGGGVPVWAWFATVGAVLVLGVLLLVVWVRRSSADPYGVKAERAAEDERIAAERASEAGPESRRKQKGGRRRKPRRGA</sequence>